<name>A0A5B7CKV4_PORTR</name>
<accession>A0A5B7CKV4</accession>
<dbReference type="Proteomes" id="UP000324222">
    <property type="component" value="Unassembled WGS sequence"/>
</dbReference>
<dbReference type="EMBL" id="VSRR010000097">
    <property type="protein sequence ID" value="MPC10010.1"/>
    <property type="molecule type" value="Genomic_DNA"/>
</dbReference>
<evidence type="ECO:0000313" key="2">
    <source>
        <dbReference type="EMBL" id="MPC10010.1"/>
    </source>
</evidence>
<dbReference type="AlphaFoldDB" id="A0A5B7CKV4"/>
<gene>
    <name evidence="2" type="ORF">E2C01_002635</name>
</gene>
<comment type="caution">
    <text evidence="2">The sequence shown here is derived from an EMBL/GenBank/DDBJ whole genome shotgun (WGS) entry which is preliminary data.</text>
</comment>
<feature type="region of interest" description="Disordered" evidence="1">
    <location>
        <begin position="1"/>
        <end position="72"/>
    </location>
</feature>
<feature type="compositionally biased region" description="Basic and acidic residues" evidence="1">
    <location>
        <begin position="31"/>
        <end position="46"/>
    </location>
</feature>
<proteinExistence type="predicted"/>
<keyword evidence="3" id="KW-1185">Reference proteome</keyword>
<feature type="compositionally biased region" description="Pro residues" evidence="1">
    <location>
        <begin position="1"/>
        <end position="25"/>
    </location>
</feature>
<organism evidence="2 3">
    <name type="scientific">Portunus trituberculatus</name>
    <name type="common">Swimming crab</name>
    <name type="synonym">Neptunus trituberculatus</name>
    <dbReference type="NCBI Taxonomy" id="210409"/>
    <lineage>
        <taxon>Eukaryota</taxon>
        <taxon>Metazoa</taxon>
        <taxon>Ecdysozoa</taxon>
        <taxon>Arthropoda</taxon>
        <taxon>Crustacea</taxon>
        <taxon>Multicrustacea</taxon>
        <taxon>Malacostraca</taxon>
        <taxon>Eumalacostraca</taxon>
        <taxon>Eucarida</taxon>
        <taxon>Decapoda</taxon>
        <taxon>Pleocyemata</taxon>
        <taxon>Brachyura</taxon>
        <taxon>Eubrachyura</taxon>
        <taxon>Portunoidea</taxon>
        <taxon>Portunidae</taxon>
        <taxon>Portuninae</taxon>
        <taxon>Portunus</taxon>
    </lineage>
</organism>
<evidence type="ECO:0000256" key="1">
    <source>
        <dbReference type="SAM" id="MobiDB-lite"/>
    </source>
</evidence>
<sequence>MRLPRPIPPCPISPHPAPGVSSPPPRARHLDKKETQKHLKINRENKPYQTTQHNTTEHHHHTTPSQTSLKPHNEYFHASTGRHTHRNSRIPHIFRVTVPSLTQHSWERGRNTKARRSIVSSVPLATLDDVIRVKRASCVQEETIAGLPVCARVFAATER</sequence>
<protein>
    <submittedName>
        <fullName evidence="2">Uncharacterized protein</fullName>
    </submittedName>
</protein>
<reference evidence="2 3" key="1">
    <citation type="submission" date="2019-05" db="EMBL/GenBank/DDBJ databases">
        <title>Another draft genome of Portunus trituberculatus and its Hox gene families provides insights of decapod evolution.</title>
        <authorList>
            <person name="Jeong J.-H."/>
            <person name="Song I."/>
            <person name="Kim S."/>
            <person name="Choi T."/>
            <person name="Kim D."/>
            <person name="Ryu S."/>
            <person name="Kim W."/>
        </authorList>
    </citation>
    <scope>NUCLEOTIDE SEQUENCE [LARGE SCALE GENOMIC DNA]</scope>
    <source>
        <tissue evidence="2">Muscle</tissue>
    </source>
</reference>
<evidence type="ECO:0000313" key="3">
    <source>
        <dbReference type="Proteomes" id="UP000324222"/>
    </source>
</evidence>